<sequence length="122" mass="13372">MKRKQIVQGTVGVLGVLLLIMGTVYFTPDQLDNAYICLATDEVGIFYGGISGTGLSAYPHAENRTDAERCYSSNGDKSSWVKLTDYFEEQGISLDEFLQPATISKQNIGEKYLCSVDGCVEN</sequence>
<organism evidence="1">
    <name type="scientific">marine sediment metagenome</name>
    <dbReference type="NCBI Taxonomy" id="412755"/>
    <lineage>
        <taxon>unclassified sequences</taxon>
        <taxon>metagenomes</taxon>
        <taxon>ecological metagenomes</taxon>
    </lineage>
</organism>
<gene>
    <name evidence="1" type="ORF">LCGC14_1544260</name>
</gene>
<accession>A0A0F9L881</accession>
<dbReference type="AlphaFoldDB" id="A0A0F9L881"/>
<comment type="caution">
    <text evidence="1">The sequence shown here is derived from an EMBL/GenBank/DDBJ whole genome shotgun (WGS) entry which is preliminary data.</text>
</comment>
<proteinExistence type="predicted"/>
<reference evidence="1" key="1">
    <citation type="journal article" date="2015" name="Nature">
        <title>Complex archaea that bridge the gap between prokaryotes and eukaryotes.</title>
        <authorList>
            <person name="Spang A."/>
            <person name="Saw J.H."/>
            <person name="Jorgensen S.L."/>
            <person name="Zaremba-Niedzwiedzka K."/>
            <person name="Martijn J."/>
            <person name="Lind A.E."/>
            <person name="van Eijk R."/>
            <person name="Schleper C."/>
            <person name="Guy L."/>
            <person name="Ettema T.J."/>
        </authorList>
    </citation>
    <scope>NUCLEOTIDE SEQUENCE</scope>
</reference>
<protein>
    <submittedName>
        <fullName evidence="1">Uncharacterized protein</fullName>
    </submittedName>
</protein>
<evidence type="ECO:0000313" key="1">
    <source>
        <dbReference type="EMBL" id="KKM60195.1"/>
    </source>
</evidence>
<name>A0A0F9L881_9ZZZZ</name>
<dbReference type="EMBL" id="LAZR01011725">
    <property type="protein sequence ID" value="KKM60195.1"/>
    <property type="molecule type" value="Genomic_DNA"/>
</dbReference>